<evidence type="ECO:0000256" key="1">
    <source>
        <dbReference type="SAM" id="MobiDB-lite"/>
    </source>
</evidence>
<sequence length="533" mass="59630">MCDYLTSSRSQLCQELQKRGCSYFMWMDASPGPSTLKAFSGTSSRPSHSPGTSSRPSHSPRSAQKSRNGQKCSNWKKFAFVRFIKVIDLERLVENLNTVWIGRFHLYANRVRFERPAKPVVERSHKPCPNLHIAKSAVPSSSFASVLKERYDPAMNSEPVLVLDESCLKAHEFNLSLMGKVKNVSTIPNLPILIGKEGFQNVNLDYLGGMWVLFRFELKSTYDKFLAHTGVESWFTIIKQADDSFVNDERIVWISVEGLPIKAWTPNSFKKIASCWGELVEWDDPDPGHNSFSCKHLCLKTRMNVIINDKGKILVQGKAFWIHVKELDAWFPDFEEDTDEDISSEDDEPKADSKIGGDKLVEDSDDEVISETNFGVNSASSNADFSSVKEAEYQSEDPFGIYPLLNKDPKGVNVDVNSSLSHPPGFTPEGSKQENDHIVVPEEENVTYSIPDKENLSHVHPNFMQKAQVVSDNESNSGTHTFNHSHKAPSGGSILEILDGMIRVGQSMGYKMDGCTKDIERIIGMQGADAVPK</sequence>
<feature type="compositionally biased region" description="Low complexity" evidence="1">
    <location>
        <begin position="40"/>
        <end position="62"/>
    </location>
</feature>
<organism evidence="2 3">
    <name type="scientific">Tanacetum coccineum</name>
    <dbReference type="NCBI Taxonomy" id="301880"/>
    <lineage>
        <taxon>Eukaryota</taxon>
        <taxon>Viridiplantae</taxon>
        <taxon>Streptophyta</taxon>
        <taxon>Embryophyta</taxon>
        <taxon>Tracheophyta</taxon>
        <taxon>Spermatophyta</taxon>
        <taxon>Magnoliopsida</taxon>
        <taxon>eudicotyledons</taxon>
        <taxon>Gunneridae</taxon>
        <taxon>Pentapetalae</taxon>
        <taxon>asterids</taxon>
        <taxon>campanulids</taxon>
        <taxon>Asterales</taxon>
        <taxon>Asteraceae</taxon>
        <taxon>Asteroideae</taxon>
        <taxon>Anthemideae</taxon>
        <taxon>Anthemidinae</taxon>
        <taxon>Tanacetum</taxon>
    </lineage>
</organism>
<keyword evidence="2" id="KW-0808">Transferase</keyword>
<keyword evidence="3" id="KW-1185">Reference proteome</keyword>
<gene>
    <name evidence="2" type="ORF">Tco_0651486</name>
</gene>
<protein>
    <submittedName>
        <fullName evidence="2">RNA-directed DNA polymerase, eukaryota</fullName>
    </submittedName>
</protein>
<keyword evidence="2" id="KW-0548">Nucleotidyltransferase</keyword>
<feature type="compositionally biased region" description="Acidic residues" evidence="1">
    <location>
        <begin position="337"/>
        <end position="349"/>
    </location>
</feature>
<reference evidence="2" key="2">
    <citation type="submission" date="2022-01" db="EMBL/GenBank/DDBJ databases">
        <authorList>
            <person name="Yamashiro T."/>
            <person name="Shiraishi A."/>
            <person name="Satake H."/>
            <person name="Nakayama K."/>
        </authorList>
    </citation>
    <scope>NUCLEOTIDE SEQUENCE</scope>
</reference>
<evidence type="ECO:0000313" key="3">
    <source>
        <dbReference type="Proteomes" id="UP001151760"/>
    </source>
</evidence>
<reference evidence="2" key="1">
    <citation type="journal article" date="2022" name="Int. J. Mol. Sci.">
        <title>Draft Genome of Tanacetum Coccineum: Genomic Comparison of Closely Related Tanacetum-Family Plants.</title>
        <authorList>
            <person name="Yamashiro T."/>
            <person name="Shiraishi A."/>
            <person name="Nakayama K."/>
            <person name="Satake H."/>
        </authorList>
    </citation>
    <scope>NUCLEOTIDE SEQUENCE</scope>
</reference>
<feature type="region of interest" description="Disordered" evidence="1">
    <location>
        <begin position="37"/>
        <end position="70"/>
    </location>
</feature>
<dbReference type="EMBL" id="BQNB010008955">
    <property type="protein sequence ID" value="GJS56702.1"/>
    <property type="molecule type" value="Genomic_DNA"/>
</dbReference>
<evidence type="ECO:0000313" key="2">
    <source>
        <dbReference type="EMBL" id="GJS56702.1"/>
    </source>
</evidence>
<comment type="caution">
    <text evidence="2">The sequence shown here is derived from an EMBL/GenBank/DDBJ whole genome shotgun (WGS) entry which is preliminary data.</text>
</comment>
<proteinExistence type="predicted"/>
<name>A0ABQ4WUY7_9ASTR</name>
<feature type="region of interest" description="Disordered" evidence="1">
    <location>
        <begin position="337"/>
        <end position="358"/>
    </location>
</feature>
<accession>A0ABQ4WUY7</accession>
<dbReference type="GO" id="GO:0003964">
    <property type="term" value="F:RNA-directed DNA polymerase activity"/>
    <property type="evidence" value="ECO:0007669"/>
    <property type="project" value="UniProtKB-KW"/>
</dbReference>
<keyword evidence="2" id="KW-0695">RNA-directed DNA polymerase</keyword>
<dbReference type="Proteomes" id="UP001151760">
    <property type="component" value="Unassembled WGS sequence"/>
</dbReference>